<proteinExistence type="predicted"/>
<dbReference type="AlphaFoldDB" id="A0A026VZA1"/>
<dbReference type="Proteomes" id="UP000053097">
    <property type="component" value="Unassembled WGS sequence"/>
</dbReference>
<name>A0A026VZA1_OOCBI</name>
<evidence type="ECO:0000313" key="1">
    <source>
        <dbReference type="EMBL" id="EZA48801.1"/>
    </source>
</evidence>
<protein>
    <submittedName>
        <fullName evidence="1">Uncharacterized protein</fullName>
    </submittedName>
</protein>
<sequence>LSSFLYFRVSPATVVLGKTKESYSTVRTMLAVLCRVAEEVLCSTTRRRKGRKKDWTTTK</sequence>
<dbReference type="EMBL" id="KK107570">
    <property type="protein sequence ID" value="EZA48801.1"/>
    <property type="molecule type" value="Genomic_DNA"/>
</dbReference>
<evidence type="ECO:0000313" key="2">
    <source>
        <dbReference type="Proteomes" id="UP000053097"/>
    </source>
</evidence>
<keyword evidence="2" id="KW-1185">Reference proteome</keyword>
<reference evidence="1 2" key="1">
    <citation type="journal article" date="2014" name="Curr. Biol.">
        <title>The genome of the clonal raider ant Cerapachys biroi.</title>
        <authorList>
            <person name="Oxley P.R."/>
            <person name="Ji L."/>
            <person name="Fetter-Pruneda I."/>
            <person name="McKenzie S.K."/>
            <person name="Li C."/>
            <person name="Hu H."/>
            <person name="Zhang G."/>
            <person name="Kronauer D.J."/>
        </authorList>
    </citation>
    <scope>NUCLEOTIDE SEQUENCE [LARGE SCALE GENOMIC DNA]</scope>
</reference>
<gene>
    <name evidence="1" type="ORF">X777_12717</name>
</gene>
<accession>A0A026VZA1</accession>
<organism evidence="1 2">
    <name type="scientific">Ooceraea biroi</name>
    <name type="common">Clonal raider ant</name>
    <name type="synonym">Cerapachys biroi</name>
    <dbReference type="NCBI Taxonomy" id="2015173"/>
    <lineage>
        <taxon>Eukaryota</taxon>
        <taxon>Metazoa</taxon>
        <taxon>Ecdysozoa</taxon>
        <taxon>Arthropoda</taxon>
        <taxon>Hexapoda</taxon>
        <taxon>Insecta</taxon>
        <taxon>Pterygota</taxon>
        <taxon>Neoptera</taxon>
        <taxon>Endopterygota</taxon>
        <taxon>Hymenoptera</taxon>
        <taxon>Apocrita</taxon>
        <taxon>Aculeata</taxon>
        <taxon>Formicoidea</taxon>
        <taxon>Formicidae</taxon>
        <taxon>Dorylinae</taxon>
        <taxon>Ooceraea</taxon>
    </lineage>
</organism>
<feature type="non-terminal residue" evidence="1">
    <location>
        <position position="1"/>
    </location>
</feature>